<dbReference type="EMBL" id="KZ857417">
    <property type="protein sequence ID" value="RDX47649.1"/>
    <property type="molecule type" value="Genomic_DNA"/>
</dbReference>
<accession>A0A371D563</accession>
<evidence type="ECO:0000313" key="4">
    <source>
        <dbReference type="Proteomes" id="UP000256964"/>
    </source>
</evidence>
<dbReference type="InterPro" id="IPR001969">
    <property type="entry name" value="Aspartic_peptidase_AS"/>
</dbReference>
<evidence type="ECO:0000313" key="3">
    <source>
        <dbReference type="EMBL" id="RDX47649.1"/>
    </source>
</evidence>
<dbReference type="AlphaFoldDB" id="A0A371D563"/>
<feature type="non-terminal residue" evidence="3">
    <location>
        <position position="573"/>
    </location>
</feature>
<organism evidence="3 4">
    <name type="scientific">Lentinus brumalis</name>
    <dbReference type="NCBI Taxonomy" id="2498619"/>
    <lineage>
        <taxon>Eukaryota</taxon>
        <taxon>Fungi</taxon>
        <taxon>Dikarya</taxon>
        <taxon>Basidiomycota</taxon>
        <taxon>Agaricomycotina</taxon>
        <taxon>Agaricomycetes</taxon>
        <taxon>Polyporales</taxon>
        <taxon>Polyporaceae</taxon>
        <taxon>Lentinus</taxon>
    </lineage>
</organism>
<keyword evidence="4" id="KW-1185">Reference proteome</keyword>
<dbReference type="InterPro" id="IPR021109">
    <property type="entry name" value="Peptidase_aspartic_dom_sf"/>
</dbReference>
<protein>
    <recommendedName>
        <fullName evidence="5">Retrotransposon gag domain-containing protein</fullName>
    </recommendedName>
</protein>
<name>A0A371D563_9APHY</name>
<keyword evidence="1" id="KW-0064">Aspartyl protease</keyword>
<evidence type="ECO:0008006" key="5">
    <source>
        <dbReference type="Google" id="ProtNLM"/>
    </source>
</evidence>
<dbReference type="CDD" id="cd00303">
    <property type="entry name" value="retropepsin_like"/>
    <property type="match status" value="1"/>
</dbReference>
<dbReference type="PROSITE" id="PS00141">
    <property type="entry name" value="ASP_PROTEASE"/>
    <property type="match status" value="1"/>
</dbReference>
<dbReference type="Pfam" id="PF13975">
    <property type="entry name" value="gag-asp_proteas"/>
    <property type="match status" value="1"/>
</dbReference>
<keyword evidence="1" id="KW-0378">Hydrolase</keyword>
<keyword evidence="1" id="KW-0645">Protease</keyword>
<dbReference type="OrthoDB" id="2801433at2759"/>
<dbReference type="STRING" id="139420.A0A371D563"/>
<gene>
    <name evidence="3" type="ORF">OH76DRAFT_1354023</name>
</gene>
<feature type="compositionally biased region" description="Low complexity" evidence="2">
    <location>
        <begin position="201"/>
        <end position="222"/>
    </location>
</feature>
<dbReference type="Gene3D" id="2.40.70.10">
    <property type="entry name" value="Acid Proteases"/>
    <property type="match status" value="1"/>
</dbReference>
<proteinExistence type="predicted"/>
<reference evidence="3 4" key="1">
    <citation type="journal article" date="2018" name="Biotechnol. Biofuels">
        <title>Integrative visual omics of the white-rot fungus Polyporus brumalis exposes the biotechnological potential of its oxidative enzymes for delignifying raw plant biomass.</title>
        <authorList>
            <person name="Miyauchi S."/>
            <person name="Rancon A."/>
            <person name="Drula E."/>
            <person name="Hage H."/>
            <person name="Chaduli D."/>
            <person name="Favel A."/>
            <person name="Grisel S."/>
            <person name="Henrissat B."/>
            <person name="Herpoel-Gimbert I."/>
            <person name="Ruiz-Duenas F.J."/>
            <person name="Chevret D."/>
            <person name="Hainaut M."/>
            <person name="Lin J."/>
            <person name="Wang M."/>
            <person name="Pangilinan J."/>
            <person name="Lipzen A."/>
            <person name="Lesage-Meessen L."/>
            <person name="Navarro D."/>
            <person name="Riley R."/>
            <person name="Grigoriev I.V."/>
            <person name="Zhou S."/>
            <person name="Raouche S."/>
            <person name="Rosso M.N."/>
        </authorList>
    </citation>
    <scope>NUCLEOTIDE SEQUENCE [LARGE SCALE GENOMIC DNA]</scope>
    <source>
        <strain evidence="3 4">BRFM 1820</strain>
    </source>
</reference>
<sequence>MNKKDAPVTVNSKAAPTLGEGTITPAVLSAWENGRFMFFRKRDIADDKKVMKVVSQISNEVISDWYHTDYERFDNMTWDDFTAALRLRFLPKGWALGINSDIFAAKQQTTDRFEDFVLNIERFNARLRGTEYHQTELALRGLLIANMCEDLRNLVSDPTIMQIASYVDWKTAVSNADARRLRNLEVINSLIAARTASTSRSSSTTRTFKSTTSGASASTATTQNLPKLSQSEKLLLNEHQGCYKCRRFYAGHLSGACPNGFPKAETYTPLTQASALKAREGRTAKDGNKSRTFLRSTDVDTETIDATVIAGVTSGQPLAATTGILGSGSDSDECVTPLLAPHTILRARILSPSFEAEPSPLLIDSGASAVLIRRDVAERLNLRIRKLPTPFNLNNTWGTGEDSSSDWVKLSIALSDNSWTSTACRAIVVNSLCAPVILGKPFLESNHIVEDHSARNLVDKRSGRDLLAPAPPPPPPPQSFPVRRIDSELHSTDSSPHTVAAVRERVELLAFQERLDRENIDMKAEFADLFPDDIPHIDRLPNDVYHRFVLKDPNLVIARRQYDCPKKYREVWK</sequence>
<dbReference type="Proteomes" id="UP000256964">
    <property type="component" value="Unassembled WGS sequence"/>
</dbReference>
<feature type="region of interest" description="Disordered" evidence="2">
    <location>
        <begin position="201"/>
        <end position="224"/>
    </location>
</feature>
<evidence type="ECO:0000256" key="1">
    <source>
        <dbReference type="ARBA" id="ARBA00022750"/>
    </source>
</evidence>
<dbReference type="GO" id="GO:0004190">
    <property type="term" value="F:aspartic-type endopeptidase activity"/>
    <property type="evidence" value="ECO:0007669"/>
    <property type="project" value="UniProtKB-KW"/>
</dbReference>
<dbReference type="GO" id="GO:0006508">
    <property type="term" value="P:proteolysis"/>
    <property type="evidence" value="ECO:0007669"/>
    <property type="project" value="InterPro"/>
</dbReference>
<evidence type="ECO:0000256" key="2">
    <source>
        <dbReference type="SAM" id="MobiDB-lite"/>
    </source>
</evidence>